<reference evidence="1" key="1">
    <citation type="journal article" date="2019" name="Environ. Microbiol.">
        <title>Fungal ecological strategies reflected in gene transcription - a case study of two litter decomposers.</title>
        <authorList>
            <person name="Barbi F."/>
            <person name="Kohler A."/>
            <person name="Barry K."/>
            <person name="Baskaran P."/>
            <person name="Daum C."/>
            <person name="Fauchery L."/>
            <person name="Ihrmark K."/>
            <person name="Kuo A."/>
            <person name="LaButti K."/>
            <person name="Lipzen A."/>
            <person name="Morin E."/>
            <person name="Grigoriev I.V."/>
            <person name="Henrissat B."/>
            <person name="Lindahl B."/>
            <person name="Martin F."/>
        </authorList>
    </citation>
    <scope>NUCLEOTIDE SEQUENCE</scope>
    <source>
        <strain evidence="1">JB14</strain>
    </source>
</reference>
<dbReference type="Proteomes" id="UP000799118">
    <property type="component" value="Unassembled WGS sequence"/>
</dbReference>
<dbReference type="AlphaFoldDB" id="A0A6A4HX66"/>
<evidence type="ECO:0000313" key="2">
    <source>
        <dbReference type="Proteomes" id="UP000799118"/>
    </source>
</evidence>
<name>A0A6A4HX66_9AGAR</name>
<protein>
    <submittedName>
        <fullName evidence="1">Uncharacterized protein</fullName>
    </submittedName>
</protein>
<accession>A0A6A4HX66</accession>
<dbReference type="EMBL" id="ML769428">
    <property type="protein sequence ID" value="KAE9403109.1"/>
    <property type="molecule type" value="Genomic_DNA"/>
</dbReference>
<evidence type="ECO:0000313" key="1">
    <source>
        <dbReference type="EMBL" id="KAE9403109.1"/>
    </source>
</evidence>
<sequence>MSGCSPCPSVTWIFIATDTMFYVHDSGTEATWQYVASGIAVLCGPLRSNLHNVAFQCQEGYGGGNMGISRRRPASSAELDLSPNVLADSRPSLERLKALQLPLGVLRSDHDANNSGFSSRLTFPRYFGHDSESTRVDVRASHGDWAMLIQMYRKGLFRTATTVDLL</sequence>
<keyword evidence="2" id="KW-1185">Reference proteome</keyword>
<organism evidence="1 2">
    <name type="scientific">Gymnopus androsaceus JB14</name>
    <dbReference type="NCBI Taxonomy" id="1447944"/>
    <lineage>
        <taxon>Eukaryota</taxon>
        <taxon>Fungi</taxon>
        <taxon>Dikarya</taxon>
        <taxon>Basidiomycota</taxon>
        <taxon>Agaricomycotina</taxon>
        <taxon>Agaricomycetes</taxon>
        <taxon>Agaricomycetidae</taxon>
        <taxon>Agaricales</taxon>
        <taxon>Marasmiineae</taxon>
        <taxon>Omphalotaceae</taxon>
        <taxon>Gymnopus</taxon>
    </lineage>
</organism>
<gene>
    <name evidence="1" type="ORF">BT96DRAFT_504427</name>
</gene>
<proteinExistence type="predicted"/>